<evidence type="ECO:0000256" key="4">
    <source>
        <dbReference type="ARBA" id="ARBA00023136"/>
    </source>
</evidence>
<evidence type="ECO:0000256" key="1">
    <source>
        <dbReference type="ARBA" id="ARBA00004141"/>
    </source>
</evidence>
<keyword evidence="8" id="KW-1185">Reference proteome</keyword>
<dbReference type="PANTHER" id="PTHR38480:SF1">
    <property type="entry name" value="SLR0254 PROTEIN"/>
    <property type="match status" value="1"/>
</dbReference>
<dbReference type="AlphaFoldDB" id="A0A172U156"/>
<keyword evidence="2 5" id="KW-0812">Transmembrane</keyword>
<dbReference type="RefSeq" id="WP_066408711.1">
    <property type="nucleotide sequence ID" value="NZ_CP011390.1"/>
</dbReference>
<feature type="transmembrane region" description="Helical" evidence="5">
    <location>
        <begin position="25"/>
        <end position="46"/>
    </location>
</feature>
<dbReference type="KEGG" id="fla:SY85_24060"/>
<dbReference type="PANTHER" id="PTHR38480">
    <property type="entry name" value="SLR0254 PROTEIN"/>
    <property type="match status" value="1"/>
</dbReference>
<sequence length="265" mass="30335">MSTIRIATNFNIDLEFTAAPFHRRLFAWVLDVIVMFFYIYIVSKILDSFDWGFRYYEAFSVLKTVLILPILAYHLISEILMKGQSVGKRLMGLRVISENGSKPSISQYIIRWFIRTSDIMVLVIVINAPTGFGGSTSFMWEVAAAFCLLIVDIILVNASKKNQRLGDILAHTLLILSKEKADIQDTIFLHINDNYTPSFPQVMQLSDRDINALKGILDASRKQNDYDMAERAADKIKNHLKIESHMSAFDFLEVLMKDYNYLSAN</sequence>
<feature type="transmembrane region" description="Helical" evidence="5">
    <location>
        <begin position="138"/>
        <end position="156"/>
    </location>
</feature>
<comment type="subcellular location">
    <subcellularLocation>
        <location evidence="1">Membrane</location>
        <topology evidence="1">Multi-pass membrane protein</topology>
    </subcellularLocation>
</comment>
<proteinExistence type="predicted"/>
<keyword evidence="4 5" id="KW-0472">Membrane</keyword>
<dbReference type="OrthoDB" id="9814143at2"/>
<dbReference type="STRING" id="1492898.SY85_24060"/>
<evidence type="ECO:0000256" key="2">
    <source>
        <dbReference type="ARBA" id="ARBA00022692"/>
    </source>
</evidence>
<name>A0A172U156_9BACT</name>
<protein>
    <recommendedName>
        <fullName evidence="6">RDD domain-containing protein</fullName>
    </recommendedName>
</protein>
<dbReference type="GO" id="GO:0016020">
    <property type="term" value="C:membrane"/>
    <property type="evidence" value="ECO:0007669"/>
    <property type="project" value="UniProtKB-SubCell"/>
</dbReference>
<feature type="transmembrane region" description="Helical" evidence="5">
    <location>
        <begin position="58"/>
        <end position="81"/>
    </location>
</feature>
<reference evidence="8" key="1">
    <citation type="submission" date="2015-01" db="EMBL/GenBank/DDBJ databases">
        <title>Flavisolibacter sp./LCS9/ whole genome sequencing.</title>
        <authorList>
            <person name="Kim M.K."/>
            <person name="Srinivasan S."/>
            <person name="Lee J.-J."/>
        </authorList>
    </citation>
    <scope>NUCLEOTIDE SEQUENCE [LARGE SCALE GENOMIC DNA]</scope>
    <source>
        <strain evidence="8">LCS9</strain>
    </source>
</reference>
<evidence type="ECO:0000256" key="3">
    <source>
        <dbReference type="ARBA" id="ARBA00022989"/>
    </source>
</evidence>
<keyword evidence="3 5" id="KW-1133">Transmembrane helix</keyword>
<gene>
    <name evidence="7" type="ORF">SY85_24060</name>
</gene>
<dbReference type="InterPro" id="IPR010432">
    <property type="entry name" value="RDD"/>
</dbReference>
<dbReference type="Pfam" id="PF06271">
    <property type="entry name" value="RDD"/>
    <property type="match status" value="1"/>
</dbReference>
<evidence type="ECO:0000259" key="6">
    <source>
        <dbReference type="Pfam" id="PF06271"/>
    </source>
</evidence>
<reference evidence="7 8" key="2">
    <citation type="journal article" date="2016" name="Int. J. Syst. Evol. Microbiol.">
        <title>Flavisolibacter tropicus sp. nov., isolated from tropical soil.</title>
        <authorList>
            <person name="Lee J.J."/>
            <person name="Kang M.S."/>
            <person name="Kim G.S."/>
            <person name="Lee C.S."/>
            <person name="Lim S."/>
            <person name="Lee J."/>
            <person name="Roh S.H."/>
            <person name="Kang H."/>
            <person name="Ha J.M."/>
            <person name="Bae S."/>
            <person name="Jung H.Y."/>
            <person name="Kim M.K."/>
        </authorList>
    </citation>
    <scope>NUCLEOTIDE SEQUENCE [LARGE SCALE GENOMIC DNA]</scope>
    <source>
        <strain evidence="7 8">LCS9</strain>
    </source>
</reference>
<accession>A0A172U156</accession>
<feature type="domain" description="RDD" evidence="6">
    <location>
        <begin position="19"/>
        <end position="170"/>
    </location>
</feature>
<evidence type="ECO:0000256" key="5">
    <source>
        <dbReference type="SAM" id="Phobius"/>
    </source>
</evidence>
<organism evidence="7 8">
    <name type="scientific">Flavisolibacter tropicus</name>
    <dbReference type="NCBI Taxonomy" id="1492898"/>
    <lineage>
        <taxon>Bacteria</taxon>
        <taxon>Pseudomonadati</taxon>
        <taxon>Bacteroidota</taxon>
        <taxon>Chitinophagia</taxon>
        <taxon>Chitinophagales</taxon>
        <taxon>Chitinophagaceae</taxon>
        <taxon>Flavisolibacter</taxon>
    </lineage>
</organism>
<evidence type="ECO:0000313" key="7">
    <source>
        <dbReference type="EMBL" id="ANE53089.1"/>
    </source>
</evidence>
<evidence type="ECO:0000313" key="8">
    <source>
        <dbReference type="Proteomes" id="UP000077177"/>
    </source>
</evidence>
<dbReference type="EMBL" id="CP011390">
    <property type="protein sequence ID" value="ANE53089.1"/>
    <property type="molecule type" value="Genomic_DNA"/>
</dbReference>
<dbReference type="Proteomes" id="UP000077177">
    <property type="component" value="Chromosome"/>
</dbReference>
<feature type="transmembrane region" description="Helical" evidence="5">
    <location>
        <begin position="112"/>
        <end position="132"/>
    </location>
</feature>